<dbReference type="AlphaFoldDB" id="A0A3N4N0D2"/>
<proteinExistence type="predicted"/>
<dbReference type="Proteomes" id="UP000279089">
    <property type="component" value="Unassembled WGS sequence"/>
</dbReference>
<name>A0A3N4N0D2_9BACT</name>
<dbReference type="CDD" id="cd00146">
    <property type="entry name" value="PKD"/>
    <property type="match status" value="1"/>
</dbReference>
<dbReference type="InterPro" id="IPR000601">
    <property type="entry name" value="PKD_dom"/>
</dbReference>
<dbReference type="SUPFAM" id="SSF49299">
    <property type="entry name" value="PKD domain"/>
    <property type="match status" value="1"/>
</dbReference>
<dbReference type="EMBL" id="RMBX01000005">
    <property type="protein sequence ID" value="RPD41083.1"/>
    <property type="molecule type" value="Genomic_DNA"/>
</dbReference>
<dbReference type="OrthoDB" id="1110367at2"/>
<comment type="caution">
    <text evidence="3">The sequence shown here is derived from an EMBL/GenBank/DDBJ whole genome shotgun (WGS) entry which is preliminary data.</text>
</comment>
<organism evidence="3 4">
    <name type="scientific">Chitinophaga barathri</name>
    <dbReference type="NCBI Taxonomy" id="1647451"/>
    <lineage>
        <taxon>Bacteria</taxon>
        <taxon>Pseudomonadati</taxon>
        <taxon>Bacteroidota</taxon>
        <taxon>Chitinophagia</taxon>
        <taxon>Chitinophagales</taxon>
        <taxon>Chitinophagaceae</taxon>
        <taxon>Chitinophaga</taxon>
    </lineage>
</organism>
<feature type="domain" description="PKD" evidence="2">
    <location>
        <begin position="55"/>
        <end position="98"/>
    </location>
</feature>
<gene>
    <name evidence="3" type="ORF">EG028_10360</name>
</gene>
<protein>
    <submittedName>
        <fullName evidence="3">PKD domain-containing protein</fullName>
    </submittedName>
</protein>
<keyword evidence="4" id="KW-1185">Reference proteome</keyword>
<dbReference type="Gene3D" id="2.60.40.10">
    <property type="entry name" value="Immunoglobulins"/>
    <property type="match status" value="1"/>
</dbReference>
<feature type="chain" id="PRO_5018122918" evidence="1">
    <location>
        <begin position="21"/>
        <end position="670"/>
    </location>
</feature>
<keyword evidence="1" id="KW-0732">Signal</keyword>
<evidence type="ECO:0000313" key="3">
    <source>
        <dbReference type="EMBL" id="RPD41083.1"/>
    </source>
</evidence>
<dbReference type="Pfam" id="PF25233">
    <property type="entry name" value="DUF7849"/>
    <property type="match status" value="1"/>
</dbReference>
<feature type="signal peptide" evidence="1">
    <location>
        <begin position="1"/>
        <end position="20"/>
    </location>
</feature>
<reference evidence="4" key="1">
    <citation type="submission" date="2018-11" db="EMBL/GenBank/DDBJ databases">
        <title>Chitinophaga lutea sp.nov., isolate from arsenic contaminated soil.</title>
        <authorList>
            <person name="Zong Y."/>
        </authorList>
    </citation>
    <scope>NUCLEOTIDE SEQUENCE [LARGE SCALE GENOMIC DNA]</scope>
    <source>
        <strain evidence="4">YLT18</strain>
    </source>
</reference>
<evidence type="ECO:0000256" key="1">
    <source>
        <dbReference type="SAM" id="SignalP"/>
    </source>
</evidence>
<dbReference type="RefSeq" id="WP_120516614.1">
    <property type="nucleotide sequence ID" value="NZ_QXZY01000006.1"/>
</dbReference>
<dbReference type="InterPro" id="IPR013783">
    <property type="entry name" value="Ig-like_fold"/>
</dbReference>
<sequence>MNKHISAAAIFLVMAFPLAAQQKAAPDTIPAVIEVGLEENKAALSATLRPLRQIAGAPEAFYTYFWEFGDGTFSFAPQPVHHFKDTGDYEIRLYATNNYDDGKAPKSKPRKIKVKKTMYASLGNPTGFFQESDMLAMKANRMPKPGEEMVTVVGYRHPGGGGNVSGSLLLFYNEKQFARKNFVMADARAYHGERKSVLDSVMAFAPSDELYMPLAGPAVNGEVSLLVEKNAAWNALVAERTATVSAMLAEKKSLFREQDVWRVENLKAGEEKYLFLSLETTPEMIKDTNAVVTISSLFVPDDPLMPVSQYNLEMQIVASHDPNRMQLRNRRMNYRFVRKSKELSYKVQFQNTGKGPAGKVAVGVAVPGMLNGQTLEITDYSPKCVMCDSAYERQSCLDTIVRQDSIFFVFNNIYLKGVKQEGVEDQDSTKGFIKYRIRFSKELKKLPFSSQASIVFDRNEPVITNRSKGRWMPGISPGVIMGYGIGSGKDKMPFGLPAGSLGFSVSTYSPYRVYLQAEIYLGLQQKNETLTSFSRDQRDTSIGTGKYIIQGRENFEIVSRTTMDVVPLHVRYNITSWLGVGAGAMVSVVVGEKKQEKKVVTVMAQPPSGALEKFDRLAGSVKERFTAADGALFADLNLGMVRAGPSLGVRVLQYLKDSQQRVFFYGIWRF</sequence>
<accession>A0A3N4N0D2</accession>
<dbReference type="PROSITE" id="PS50093">
    <property type="entry name" value="PKD"/>
    <property type="match status" value="1"/>
</dbReference>
<dbReference type="Pfam" id="PF24595">
    <property type="entry name" value="DUF7619"/>
    <property type="match status" value="1"/>
</dbReference>
<dbReference type="InterPro" id="IPR057171">
    <property type="entry name" value="DUF7849"/>
</dbReference>
<evidence type="ECO:0000313" key="4">
    <source>
        <dbReference type="Proteomes" id="UP000279089"/>
    </source>
</evidence>
<dbReference type="InterPro" id="IPR035986">
    <property type="entry name" value="PKD_dom_sf"/>
</dbReference>
<evidence type="ECO:0000259" key="2">
    <source>
        <dbReference type="PROSITE" id="PS50093"/>
    </source>
</evidence>
<dbReference type="InterPro" id="IPR055353">
    <property type="entry name" value="DUF7619"/>
</dbReference>
<dbReference type="Pfam" id="PF18911">
    <property type="entry name" value="PKD_4"/>
    <property type="match status" value="1"/>
</dbReference>